<feature type="domain" description="Reverse transcriptase Ty1/copia-type" evidence="3">
    <location>
        <begin position="503"/>
        <end position="666"/>
    </location>
</feature>
<feature type="region of interest" description="Disordered" evidence="1">
    <location>
        <begin position="255"/>
        <end position="320"/>
    </location>
</feature>
<keyword evidence="2" id="KW-1133">Transmembrane helix</keyword>
<evidence type="ECO:0000313" key="5">
    <source>
        <dbReference type="Proteomes" id="UP001151760"/>
    </source>
</evidence>
<reference evidence="4" key="1">
    <citation type="journal article" date="2022" name="Int. J. Mol. Sci.">
        <title>Draft Genome of Tanacetum Coccineum: Genomic Comparison of Closely Related Tanacetum-Family Plants.</title>
        <authorList>
            <person name="Yamashiro T."/>
            <person name="Shiraishi A."/>
            <person name="Nakayama K."/>
            <person name="Satake H."/>
        </authorList>
    </citation>
    <scope>NUCLEOTIDE SEQUENCE</scope>
</reference>
<accession>A0ABQ5I4P5</accession>
<evidence type="ECO:0000313" key="4">
    <source>
        <dbReference type="EMBL" id="GJT94649.1"/>
    </source>
</evidence>
<feature type="transmembrane region" description="Helical" evidence="2">
    <location>
        <begin position="862"/>
        <end position="888"/>
    </location>
</feature>
<keyword evidence="2" id="KW-0812">Transmembrane</keyword>
<dbReference type="Proteomes" id="UP001151760">
    <property type="component" value="Unassembled WGS sequence"/>
</dbReference>
<sequence length="922" mass="103191">MEKGRNDTQRYSLSRLRRLEEEEFSKALITVDTLVDCTDHDGQSNGVLLYGVWMDDSSFSVFTTNSEEVEGRPHFHRFAKTDSMKAVPPPFSGDYTPLSDHTDLDESQMSYGTKSSTYVSKLQSPSQMILPPVLLLPVYPHLRVRLRLSPLLEHLSKNPKKNIQHFIVKILPSFSCNSSDKNENTSRTSCNKNGYFNKKASNFRKNNSSTSKSCFVCGSYLYLIKDYNYYETQYANDSDGKTTWDNASRVTQSNHFVPQAVPLRSGKVSISAARPNQVSTGRPKPVSTGRPKPVPTDKPKVPEPVPTGRQNRPFPVPSGRRYSPSVTSGWWKSTARPMPHLNRPTSSYFQTYTPYVPQVYYNHMQYGGLRWATAVKPSAGCSWKTHRKGLYWENSDTLGYKRVSANHSEETRRLQTTLQKARTKIVPTGRIPVPTGSIKIPSGGTTISPSNVSVPTGGVPVPTGSPTDSFFDDEIQQYSCPFRSLEIMNPHLTEEMQTFKFQNVWVLVDLPEDKYAIGTKWIIKNKRDARGIVVRNKARLVAQGHRQEEGIDYDEVFAPVARIEAIRLFLAFASYLGFMVYQMDVKSAFLYGRINEEVYVTQPKGFVDAQHPKKVYKVVKALYGLHQAPRAWYATLSTFLLKHGYRRGTIDKTLFLKKHKRDIILIHDRFTIDLTASRPNIMFAGQCLVQGSKSLPTASNSEAVKEYFQVSYRATEIHNGGCQFPSYSGYNLVLDYGIGWTWIADVGGLVCRFDVLEGLVAAVALLGKRRGHVAHYWPESQGCLVYTLVTANEFLQILIELGDENTLIYKTMGYGSLPCFAVLCWAYAFHQDRASSVKVPVANVTLFSSAQLLRENTDSFPVFATGVPVGPVFLLGLLALAIVAACAFRAEEMPSVISCWMAAKVMAGVSDVDVLLGGILST</sequence>
<feature type="region of interest" description="Disordered" evidence="1">
    <location>
        <begin position="432"/>
        <end position="453"/>
    </location>
</feature>
<comment type="caution">
    <text evidence="4">The sequence shown here is derived from an EMBL/GenBank/DDBJ whole genome shotgun (WGS) entry which is preliminary data.</text>
</comment>
<dbReference type="EMBL" id="BQNB010020316">
    <property type="protein sequence ID" value="GJT94649.1"/>
    <property type="molecule type" value="Genomic_DNA"/>
</dbReference>
<gene>
    <name evidence="4" type="ORF">Tco_1090167</name>
</gene>
<keyword evidence="5" id="KW-1185">Reference proteome</keyword>
<organism evidence="4 5">
    <name type="scientific">Tanacetum coccineum</name>
    <dbReference type="NCBI Taxonomy" id="301880"/>
    <lineage>
        <taxon>Eukaryota</taxon>
        <taxon>Viridiplantae</taxon>
        <taxon>Streptophyta</taxon>
        <taxon>Embryophyta</taxon>
        <taxon>Tracheophyta</taxon>
        <taxon>Spermatophyta</taxon>
        <taxon>Magnoliopsida</taxon>
        <taxon>eudicotyledons</taxon>
        <taxon>Gunneridae</taxon>
        <taxon>Pentapetalae</taxon>
        <taxon>asterids</taxon>
        <taxon>campanulids</taxon>
        <taxon>Asterales</taxon>
        <taxon>Asteraceae</taxon>
        <taxon>Asteroideae</taxon>
        <taxon>Anthemideae</taxon>
        <taxon>Anthemidinae</taxon>
        <taxon>Tanacetum</taxon>
    </lineage>
</organism>
<keyword evidence="2" id="KW-0472">Membrane</keyword>
<evidence type="ECO:0000259" key="3">
    <source>
        <dbReference type="Pfam" id="PF07727"/>
    </source>
</evidence>
<evidence type="ECO:0000256" key="2">
    <source>
        <dbReference type="SAM" id="Phobius"/>
    </source>
</evidence>
<dbReference type="SUPFAM" id="SSF56672">
    <property type="entry name" value="DNA/RNA polymerases"/>
    <property type="match status" value="1"/>
</dbReference>
<reference evidence="4" key="2">
    <citation type="submission" date="2022-01" db="EMBL/GenBank/DDBJ databases">
        <authorList>
            <person name="Yamashiro T."/>
            <person name="Shiraishi A."/>
            <person name="Satake H."/>
            <person name="Nakayama K."/>
        </authorList>
    </citation>
    <scope>NUCLEOTIDE SEQUENCE</scope>
</reference>
<protein>
    <submittedName>
        <fullName evidence="4">Ribonuclease H-like domain-containing protein</fullName>
    </submittedName>
</protein>
<dbReference type="InterPro" id="IPR043502">
    <property type="entry name" value="DNA/RNA_pol_sf"/>
</dbReference>
<evidence type="ECO:0000256" key="1">
    <source>
        <dbReference type="SAM" id="MobiDB-lite"/>
    </source>
</evidence>
<dbReference type="Pfam" id="PF07727">
    <property type="entry name" value="RVT_2"/>
    <property type="match status" value="1"/>
</dbReference>
<dbReference type="InterPro" id="IPR013103">
    <property type="entry name" value="RVT_2"/>
</dbReference>
<name>A0ABQ5I4P5_9ASTR</name>
<proteinExistence type="predicted"/>